<reference evidence="4 5" key="1">
    <citation type="submission" date="2018-03" db="EMBL/GenBank/DDBJ databases">
        <authorList>
            <person name="Fogelqvist J."/>
        </authorList>
    </citation>
    <scope>NUCLEOTIDE SEQUENCE [LARGE SCALE GENOMIC DNA]</scope>
</reference>
<gene>
    <name evidence="4" type="ORF">PLBR_LOCUS8340</name>
</gene>
<dbReference type="Proteomes" id="UP000290189">
    <property type="component" value="Unassembled WGS sequence"/>
</dbReference>
<evidence type="ECO:0000256" key="2">
    <source>
        <dbReference type="SAM" id="Phobius"/>
    </source>
</evidence>
<feature type="region of interest" description="Disordered" evidence="1">
    <location>
        <begin position="97"/>
        <end position="169"/>
    </location>
</feature>
<evidence type="ECO:0000313" key="4">
    <source>
        <dbReference type="EMBL" id="SPR01125.1"/>
    </source>
</evidence>
<name>A0A3P3YLQ2_PLABS</name>
<geneLocation type="mitochondrion" evidence="4"/>
<feature type="transmembrane region" description="Helical" evidence="2">
    <location>
        <begin position="172"/>
        <end position="190"/>
    </location>
</feature>
<keyword evidence="3" id="KW-0732">Signal</keyword>
<keyword evidence="2" id="KW-0472">Membrane</keyword>
<feature type="signal peptide" evidence="3">
    <location>
        <begin position="1"/>
        <end position="19"/>
    </location>
</feature>
<accession>A0A3P3YLQ2</accession>
<proteinExistence type="predicted"/>
<evidence type="ECO:0000313" key="5">
    <source>
        <dbReference type="Proteomes" id="UP000290189"/>
    </source>
</evidence>
<evidence type="ECO:0000256" key="3">
    <source>
        <dbReference type="SAM" id="SignalP"/>
    </source>
</evidence>
<feature type="chain" id="PRO_5018055332" evidence="3">
    <location>
        <begin position="20"/>
        <end position="191"/>
    </location>
</feature>
<evidence type="ECO:0000256" key="1">
    <source>
        <dbReference type="SAM" id="MobiDB-lite"/>
    </source>
</evidence>
<keyword evidence="2" id="KW-0812">Transmembrane</keyword>
<protein>
    <submittedName>
        <fullName evidence="4">Uncharacterized protein</fullName>
    </submittedName>
</protein>
<keyword evidence="2" id="KW-1133">Transmembrane helix</keyword>
<organism evidence="4 5">
    <name type="scientific">Plasmodiophora brassicae</name>
    <name type="common">Clubroot disease agent</name>
    <dbReference type="NCBI Taxonomy" id="37360"/>
    <lineage>
        <taxon>Eukaryota</taxon>
        <taxon>Sar</taxon>
        <taxon>Rhizaria</taxon>
        <taxon>Endomyxa</taxon>
        <taxon>Phytomyxea</taxon>
        <taxon>Plasmodiophorida</taxon>
        <taxon>Plasmodiophoridae</taxon>
        <taxon>Plasmodiophora</taxon>
    </lineage>
</organism>
<sequence length="191" mass="19582">MSAAAVVAISLALSATASAQGGLYGDDQRMTQATSGGFQQQVAGYQAPPVAPVVFSQPDPPVTFTQPSFSIDDCSESLRTVAPLQAMRFRPRRVADVPVDDCDGSDGSASSTRRTEFPPAPVIVDQPRSEPAPSTQVVVGDGSVEGTGSSYTNRNTGRGASGRRRGTNGGTMLHSAGALLIALALALAVFA</sequence>
<dbReference type="EMBL" id="OVEO01000016">
    <property type="protein sequence ID" value="SPR01125.1"/>
    <property type="molecule type" value="Genomic_DNA"/>
</dbReference>
<dbReference type="AlphaFoldDB" id="A0A3P3YLQ2"/>
<keyword evidence="4" id="KW-0496">Mitochondrion</keyword>